<reference evidence="1 2" key="1">
    <citation type="submission" date="2018-06" db="EMBL/GenBank/DDBJ databases">
        <authorList>
            <consortium name="Pathogen Informatics"/>
            <person name="Doyle S."/>
        </authorList>
    </citation>
    <scope>NUCLEOTIDE SEQUENCE [LARGE SCALE GENOMIC DNA]</scope>
    <source>
        <strain evidence="1 2">NCTC8009</strain>
    </source>
</reference>
<evidence type="ECO:0000313" key="1">
    <source>
        <dbReference type="EMBL" id="SQD05528.1"/>
    </source>
</evidence>
<accession>A0A2X3JMG2</accession>
<name>A0A2X3JMG2_ECOLX</name>
<dbReference type="Proteomes" id="UP000250991">
    <property type="component" value="Unassembled WGS sequence"/>
</dbReference>
<organism evidence="1 2">
    <name type="scientific">Escherichia coli</name>
    <dbReference type="NCBI Taxonomy" id="562"/>
    <lineage>
        <taxon>Bacteria</taxon>
        <taxon>Pseudomonadati</taxon>
        <taxon>Pseudomonadota</taxon>
        <taxon>Gammaproteobacteria</taxon>
        <taxon>Enterobacterales</taxon>
        <taxon>Enterobacteriaceae</taxon>
        <taxon>Escherichia</taxon>
    </lineage>
</organism>
<gene>
    <name evidence="1" type="ORF">NCTC8009_06091</name>
</gene>
<dbReference type="EMBL" id="UARW01000010">
    <property type="protein sequence ID" value="SQD05528.1"/>
    <property type="molecule type" value="Genomic_DNA"/>
</dbReference>
<evidence type="ECO:0000313" key="2">
    <source>
        <dbReference type="Proteomes" id="UP000250991"/>
    </source>
</evidence>
<sequence length="32" mass="3655">MKQTVAAYIAKNTRIGRGETHLGSHWRLSERS</sequence>
<protein>
    <submittedName>
        <fullName evidence="1">Uncharacterized protein</fullName>
    </submittedName>
</protein>
<proteinExistence type="predicted"/>
<dbReference type="AlphaFoldDB" id="A0A2X3JMG2"/>